<feature type="transmembrane region" description="Helical" evidence="1">
    <location>
        <begin position="78"/>
        <end position="108"/>
    </location>
</feature>
<name>A0A7M3SAW5_9FIRM</name>
<evidence type="ECO:0000313" key="2">
    <source>
        <dbReference type="EMBL" id="BCK01733.1"/>
    </source>
</evidence>
<proteinExistence type="predicted"/>
<feature type="transmembrane region" description="Helical" evidence="1">
    <location>
        <begin position="114"/>
        <end position="137"/>
    </location>
</feature>
<evidence type="ECO:0000313" key="3">
    <source>
        <dbReference type="Proteomes" id="UP000515703"/>
    </source>
</evidence>
<keyword evidence="1" id="KW-1133">Transmembrane helix</keyword>
<feature type="transmembrane region" description="Helical" evidence="1">
    <location>
        <begin position="149"/>
        <end position="174"/>
    </location>
</feature>
<dbReference type="KEGG" id="acht:bsdcttw_47730"/>
<dbReference type="Pfam" id="PF22564">
    <property type="entry name" value="HAAS"/>
    <property type="match status" value="1"/>
</dbReference>
<keyword evidence="1" id="KW-0472">Membrane</keyword>
<organism evidence="2 3">
    <name type="scientific">Anaerocolumna chitinilytica</name>
    <dbReference type="NCBI Taxonomy" id="1727145"/>
    <lineage>
        <taxon>Bacteria</taxon>
        <taxon>Bacillati</taxon>
        <taxon>Bacillota</taxon>
        <taxon>Clostridia</taxon>
        <taxon>Lachnospirales</taxon>
        <taxon>Lachnospiraceae</taxon>
        <taxon>Anaerocolumna</taxon>
    </lineage>
</organism>
<keyword evidence="3" id="KW-1185">Reference proteome</keyword>
<gene>
    <name evidence="2" type="ORF">bsdcttw_47730</name>
</gene>
<sequence>MNRSDFIKELSYHLRKMTTTEKNKFITYYDEIISDYIENGVPEEEAVGKVGIPKIIAEELLENYDYVKMQGPSTGSRILNVFLLILGFPLWGSLLLAGILLLLSFYIVLWCVPLVTGAGCVGYFSTCIIGIIGAPFIMAGSLSVGMVQLGTAIASFGISVLLGMATLSLSRVIIKLTKQFNNKLVSLFRQKVVIR</sequence>
<dbReference type="AlphaFoldDB" id="A0A7M3SAW5"/>
<dbReference type="EMBL" id="AP023368">
    <property type="protein sequence ID" value="BCK01733.1"/>
    <property type="molecule type" value="Genomic_DNA"/>
</dbReference>
<reference evidence="2 3" key="2">
    <citation type="submission" date="2020-08" db="EMBL/GenBank/DDBJ databases">
        <authorList>
            <person name="Ueki A."/>
            <person name="Tonouchi A."/>
        </authorList>
    </citation>
    <scope>NUCLEOTIDE SEQUENCE [LARGE SCALE GENOMIC DNA]</scope>
    <source>
        <strain evidence="2 3">CTTW</strain>
    </source>
</reference>
<evidence type="ECO:0000256" key="1">
    <source>
        <dbReference type="SAM" id="Phobius"/>
    </source>
</evidence>
<reference evidence="2 3" key="1">
    <citation type="submission" date="2020-08" db="EMBL/GenBank/DDBJ databases">
        <title>Draft genome sequencing of an Anaerocolumna strain isolated from anoxic soil subjected to BSD treatment.</title>
        <authorList>
            <person name="Uek A."/>
            <person name="Tonouchi A."/>
        </authorList>
    </citation>
    <scope>NUCLEOTIDE SEQUENCE [LARGE SCALE GENOMIC DNA]</scope>
    <source>
        <strain evidence="2 3">CTTW</strain>
    </source>
</reference>
<dbReference type="RefSeq" id="WP_185257266.1">
    <property type="nucleotide sequence ID" value="NZ_AP023368.1"/>
</dbReference>
<accession>A0A7M3SAW5</accession>
<evidence type="ECO:0008006" key="4">
    <source>
        <dbReference type="Google" id="ProtNLM"/>
    </source>
</evidence>
<keyword evidence="1" id="KW-0812">Transmembrane</keyword>
<protein>
    <recommendedName>
        <fullName evidence="4">DUF1700 domain-containing protein</fullName>
    </recommendedName>
</protein>
<dbReference type="Proteomes" id="UP000515703">
    <property type="component" value="Chromosome"/>
</dbReference>